<organism evidence="2 3">
    <name type="scientific">Diversispora epigaea</name>
    <dbReference type="NCBI Taxonomy" id="1348612"/>
    <lineage>
        <taxon>Eukaryota</taxon>
        <taxon>Fungi</taxon>
        <taxon>Fungi incertae sedis</taxon>
        <taxon>Mucoromycota</taxon>
        <taxon>Glomeromycotina</taxon>
        <taxon>Glomeromycetes</taxon>
        <taxon>Diversisporales</taxon>
        <taxon>Diversisporaceae</taxon>
        <taxon>Diversispora</taxon>
    </lineage>
</organism>
<keyword evidence="1" id="KW-0472">Membrane</keyword>
<evidence type="ECO:0000256" key="1">
    <source>
        <dbReference type="SAM" id="Phobius"/>
    </source>
</evidence>
<gene>
    <name evidence="2" type="ORF">Glove_71g191</name>
</gene>
<keyword evidence="3" id="KW-1185">Reference proteome</keyword>
<proteinExistence type="predicted"/>
<evidence type="ECO:0000313" key="3">
    <source>
        <dbReference type="Proteomes" id="UP000266861"/>
    </source>
</evidence>
<dbReference type="EMBL" id="PQFF01000068">
    <property type="protein sequence ID" value="RHZ85139.1"/>
    <property type="molecule type" value="Genomic_DNA"/>
</dbReference>
<protein>
    <submittedName>
        <fullName evidence="2">Uncharacterized protein</fullName>
    </submittedName>
</protein>
<dbReference type="Proteomes" id="UP000266861">
    <property type="component" value="Unassembled WGS sequence"/>
</dbReference>
<dbReference type="AlphaFoldDB" id="A0A397J9W3"/>
<sequence>MDKGKFSHTKDYSTTMFTTYSPFQLLNVEIYDKIKPYKKFLINNFGKISISINLPPERPVKSTILLPRPILVTELIISKRNFFNIISLDHASEIFSWIDHGFAPQTFWNICYGHARTAKVKGTDEIIGGLILWHGIVLIMMNIDGWKQKIVSFSR</sequence>
<feature type="transmembrane region" description="Helical" evidence="1">
    <location>
        <begin position="126"/>
        <end position="143"/>
    </location>
</feature>
<comment type="caution">
    <text evidence="2">The sequence shown here is derived from an EMBL/GenBank/DDBJ whole genome shotgun (WGS) entry which is preliminary data.</text>
</comment>
<name>A0A397J9W3_9GLOM</name>
<accession>A0A397J9W3</accession>
<reference evidence="2 3" key="1">
    <citation type="submission" date="2018-08" db="EMBL/GenBank/DDBJ databases">
        <title>Genome and evolution of the arbuscular mycorrhizal fungus Diversispora epigaea (formerly Glomus versiforme) and its bacterial endosymbionts.</title>
        <authorList>
            <person name="Sun X."/>
            <person name="Fei Z."/>
            <person name="Harrison M."/>
        </authorList>
    </citation>
    <scope>NUCLEOTIDE SEQUENCE [LARGE SCALE GENOMIC DNA]</scope>
    <source>
        <strain evidence="2 3">IT104</strain>
    </source>
</reference>
<keyword evidence="1" id="KW-0812">Transmembrane</keyword>
<keyword evidence="1" id="KW-1133">Transmembrane helix</keyword>
<evidence type="ECO:0000313" key="2">
    <source>
        <dbReference type="EMBL" id="RHZ85139.1"/>
    </source>
</evidence>